<dbReference type="InterPro" id="IPR017930">
    <property type="entry name" value="Myb_dom"/>
</dbReference>
<feature type="compositionally biased region" description="Polar residues" evidence="1">
    <location>
        <begin position="241"/>
        <end position="254"/>
    </location>
</feature>
<dbReference type="PROSITE" id="PS50090">
    <property type="entry name" value="MYB_LIKE"/>
    <property type="match status" value="3"/>
</dbReference>
<feature type="domain" description="HTH myb-type" evidence="3">
    <location>
        <begin position="183"/>
        <end position="238"/>
    </location>
</feature>
<dbReference type="GO" id="GO:0000978">
    <property type="term" value="F:RNA polymerase II cis-regulatory region sequence-specific DNA binding"/>
    <property type="evidence" value="ECO:0007669"/>
    <property type="project" value="TreeGrafter"/>
</dbReference>
<evidence type="ECO:0000259" key="3">
    <source>
        <dbReference type="PROSITE" id="PS51294"/>
    </source>
</evidence>
<protein>
    <recommendedName>
        <fullName evidence="6">Homeodomain protein</fullName>
    </recommendedName>
</protein>
<comment type="caution">
    <text evidence="4">The sequence shown here is derived from an EMBL/GenBank/DDBJ whole genome shotgun (WGS) entry which is preliminary data.</text>
</comment>
<feature type="compositionally biased region" description="Low complexity" evidence="1">
    <location>
        <begin position="340"/>
        <end position="352"/>
    </location>
</feature>
<dbReference type="Proteomes" id="UP000688137">
    <property type="component" value="Unassembled WGS sequence"/>
</dbReference>
<feature type="domain" description="Myb-like" evidence="2">
    <location>
        <begin position="183"/>
        <end position="234"/>
    </location>
</feature>
<feature type="domain" description="Myb-like" evidence="2">
    <location>
        <begin position="120"/>
        <end position="182"/>
    </location>
</feature>
<feature type="region of interest" description="Disordered" evidence="1">
    <location>
        <begin position="308"/>
        <end position="359"/>
    </location>
</feature>
<dbReference type="PANTHER" id="PTHR45614">
    <property type="entry name" value="MYB PROTEIN-RELATED"/>
    <property type="match status" value="1"/>
</dbReference>
<dbReference type="GO" id="GO:0005634">
    <property type="term" value="C:nucleus"/>
    <property type="evidence" value="ECO:0007669"/>
    <property type="project" value="TreeGrafter"/>
</dbReference>
<dbReference type="PROSITE" id="PS51294">
    <property type="entry name" value="HTH_MYB"/>
    <property type="match status" value="2"/>
</dbReference>
<feature type="region of interest" description="Disordered" evidence="1">
    <location>
        <begin position="234"/>
        <end position="254"/>
    </location>
</feature>
<dbReference type="PANTHER" id="PTHR45614:SF274">
    <property type="entry name" value="MYB-LIKE DNA-BINDING PROTEIN"/>
    <property type="match status" value="1"/>
</dbReference>
<feature type="compositionally biased region" description="Basic and acidic residues" evidence="1">
    <location>
        <begin position="327"/>
        <end position="339"/>
    </location>
</feature>
<feature type="domain" description="Myb-like" evidence="2">
    <location>
        <begin position="57"/>
        <end position="119"/>
    </location>
</feature>
<dbReference type="CDD" id="cd00167">
    <property type="entry name" value="SANT"/>
    <property type="match status" value="1"/>
</dbReference>
<name>A0A8S1PY87_PARPR</name>
<dbReference type="EMBL" id="CAJJDM010000137">
    <property type="protein sequence ID" value="CAD8107499.1"/>
    <property type="molecule type" value="Genomic_DNA"/>
</dbReference>
<feature type="domain" description="HTH myb-type" evidence="3">
    <location>
        <begin position="127"/>
        <end position="182"/>
    </location>
</feature>
<evidence type="ECO:0000259" key="2">
    <source>
        <dbReference type="PROSITE" id="PS50090"/>
    </source>
</evidence>
<reference evidence="4" key="1">
    <citation type="submission" date="2021-01" db="EMBL/GenBank/DDBJ databases">
        <authorList>
            <consortium name="Genoscope - CEA"/>
            <person name="William W."/>
        </authorList>
    </citation>
    <scope>NUCLEOTIDE SEQUENCE</scope>
</reference>
<dbReference type="InterPro" id="IPR050560">
    <property type="entry name" value="MYB_TF"/>
</dbReference>
<evidence type="ECO:0008006" key="6">
    <source>
        <dbReference type="Google" id="ProtNLM"/>
    </source>
</evidence>
<accession>A0A8S1PY87</accession>
<dbReference type="OMA" id="TINRKPW"/>
<dbReference type="AlphaFoldDB" id="A0A8S1PY87"/>
<evidence type="ECO:0000313" key="5">
    <source>
        <dbReference type="Proteomes" id="UP000688137"/>
    </source>
</evidence>
<dbReference type="GO" id="GO:0000981">
    <property type="term" value="F:DNA-binding transcription factor activity, RNA polymerase II-specific"/>
    <property type="evidence" value="ECO:0007669"/>
    <property type="project" value="TreeGrafter"/>
</dbReference>
<evidence type="ECO:0000256" key="1">
    <source>
        <dbReference type="SAM" id="MobiDB-lite"/>
    </source>
</evidence>
<gene>
    <name evidence="4" type="ORF">PPRIM_AZ9-3.1.T1340015</name>
</gene>
<dbReference type="SMART" id="SM00717">
    <property type="entry name" value="SANT"/>
    <property type="match status" value="3"/>
</dbReference>
<dbReference type="InterPro" id="IPR001005">
    <property type="entry name" value="SANT/Myb"/>
</dbReference>
<organism evidence="4 5">
    <name type="scientific">Paramecium primaurelia</name>
    <dbReference type="NCBI Taxonomy" id="5886"/>
    <lineage>
        <taxon>Eukaryota</taxon>
        <taxon>Sar</taxon>
        <taxon>Alveolata</taxon>
        <taxon>Ciliophora</taxon>
        <taxon>Intramacronucleata</taxon>
        <taxon>Oligohymenophorea</taxon>
        <taxon>Peniculida</taxon>
        <taxon>Parameciidae</taxon>
        <taxon>Paramecium</taxon>
    </lineage>
</organism>
<keyword evidence="5" id="KW-1185">Reference proteome</keyword>
<sequence length="547" mass="65024">MDDFFTKFKDFFDKVKDITNVRFTYMKELYNLGLEQFPDNYEILNIQKNNQASIQQGANKFKKNWTEDDKKVLIWLVGKYLAFHKRDFKQISESDWINISSMMQRREAFHCKQKWLQMLRLPLQQAPWTRHEDDALLLIIQEYQKLNKGNKWSQIATSLNKRTDSSVHRNGKQCRERWNNHLNPTINRKPWQLSEDLELMKLAILNGKKWAQISKQLKLQRSENNVKNRFNCLMRKEKNNKVQTSSNQESNYNYDVQDSILSDPSVEELSLEEQRCINSIIKKIEWRMNQDGGDPYDVKQEDFDQHSKKISSNRYPKHIKQQQQQEDPLKNNDEIHIQNKDNNNQSDQNINNNDKKYENTNNKSQLNILTLQIMDFTQISSEESQQLQSCLINKEKNRIYFATQEQINLFFKNQSQPNLNKDNLLNQGLYGHLSNPSLPSYNNILSNILLNQNVEDPIQQQNQIPENQNSINSYFPFFPFNNYQQQYQGTTQNVNQRSVLNFPPNLNTHNFQQVPNYLAGFNYHVACYPQQQQQYNQTFQNSDKTQG</sequence>
<evidence type="ECO:0000313" key="4">
    <source>
        <dbReference type="EMBL" id="CAD8107499.1"/>
    </source>
</evidence>
<feature type="compositionally biased region" description="Basic residues" evidence="1">
    <location>
        <begin position="308"/>
        <end position="320"/>
    </location>
</feature>
<proteinExistence type="predicted"/>
<dbReference type="Pfam" id="PF13921">
    <property type="entry name" value="Myb_DNA-bind_6"/>
    <property type="match status" value="1"/>
</dbReference>